<reference evidence="1 2" key="1">
    <citation type="journal article" date="2018" name="Front. Plant Sci.">
        <title>Red Clover (Trifolium pratense) and Zigzag Clover (T. medium) - A Picture of Genomic Similarities and Differences.</title>
        <authorList>
            <person name="Dluhosova J."/>
            <person name="Istvanek J."/>
            <person name="Nedelnik J."/>
            <person name="Repkova J."/>
        </authorList>
    </citation>
    <scope>NUCLEOTIDE SEQUENCE [LARGE SCALE GENOMIC DNA]</scope>
    <source>
        <strain evidence="2">cv. 10/8</strain>
        <tissue evidence="1">Leaf</tissue>
    </source>
</reference>
<accession>A0A392R2C6</accession>
<sequence>MDVDKIQRRNLAVRVKWTPLWKSFSVQAVKEDDDVFNDIVSQFPKDEVTSKLCIVGTSTAEGTST</sequence>
<proteinExistence type="predicted"/>
<dbReference type="EMBL" id="LXQA010181768">
    <property type="protein sequence ID" value="MCI30733.1"/>
    <property type="molecule type" value="Genomic_DNA"/>
</dbReference>
<keyword evidence="2" id="KW-1185">Reference proteome</keyword>
<dbReference type="Proteomes" id="UP000265520">
    <property type="component" value="Unassembled WGS sequence"/>
</dbReference>
<protein>
    <submittedName>
        <fullName evidence="1">Uncharacterized protein</fullName>
    </submittedName>
</protein>
<organism evidence="1 2">
    <name type="scientific">Trifolium medium</name>
    <dbReference type="NCBI Taxonomy" id="97028"/>
    <lineage>
        <taxon>Eukaryota</taxon>
        <taxon>Viridiplantae</taxon>
        <taxon>Streptophyta</taxon>
        <taxon>Embryophyta</taxon>
        <taxon>Tracheophyta</taxon>
        <taxon>Spermatophyta</taxon>
        <taxon>Magnoliopsida</taxon>
        <taxon>eudicotyledons</taxon>
        <taxon>Gunneridae</taxon>
        <taxon>Pentapetalae</taxon>
        <taxon>rosids</taxon>
        <taxon>fabids</taxon>
        <taxon>Fabales</taxon>
        <taxon>Fabaceae</taxon>
        <taxon>Papilionoideae</taxon>
        <taxon>50 kb inversion clade</taxon>
        <taxon>NPAAA clade</taxon>
        <taxon>Hologalegina</taxon>
        <taxon>IRL clade</taxon>
        <taxon>Trifolieae</taxon>
        <taxon>Trifolium</taxon>
    </lineage>
</organism>
<comment type="caution">
    <text evidence="1">The sequence shown here is derived from an EMBL/GenBank/DDBJ whole genome shotgun (WGS) entry which is preliminary data.</text>
</comment>
<name>A0A392R2C6_9FABA</name>
<evidence type="ECO:0000313" key="2">
    <source>
        <dbReference type="Proteomes" id="UP000265520"/>
    </source>
</evidence>
<feature type="non-terminal residue" evidence="1">
    <location>
        <position position="65"/>
    </location>
</feature>
<dbReference type="AlphaFoldDB" id="A0A392R2C6"/>
<evidence type="ECO:0000313" key="1">
    <source>
        <dbReference type="EMBL" id="MCI30733.1"/>
    </source>
</evidence>